<organism evidence="1 2">
    <name type="scientific">Ligilactobacillus equi DSM 15833 = JCM 10991</name>
    <dbReference type="NCBI Taxonomy" id="1423740"/>
    <lineage>
        <taxon>Bacteria</taxon>
        <taxon>Bacillati</taxon>
        <taxon>Bacillota</taxon>
        <taxon>Bacilli</taxon>
        <taxon>Lactobacillales</taxon>
        <taxon>Lactobacillaceae</taxon>
        <taxon>Ligilactobacillus</taxon>
    </lineage>
</organism>
<sequence length="186" mass="21805">MSYQDDLQKLLISTPNLQEIFTILRNNSLQEAYLCAGWVRNLVWNNLNQLEPTYLQDNLDIYYKKNSETAEEHQILTTKLNTHHAKYLWDLHNLASPRPHYSKIPQGDSIQEILTKFPETCSAVGIRLQTNGQFEILAPYGLADLFELKVRPTPVFLATNSMTTFNERIKRKRWTQRWPKLKISKN</sequence>
<dbReference type="Proteomes" id="UP000051048">
    <property type="component" value="Unassembled WGS sequence"/>
</dbReference>
<dbReference type="InterPro" id="IPR009267">
    <property type="entry name" value="NTP_transf_6"/>
</dbReference>
<dbReference type="PANTHER" id="PTHR39166">
    <property type="entry name" value="BLL1166 PROTEIN"/>
    <property type="match status" value="1"/>
</dbReference>
<dbReference type="Pfam" id="PF06042">
    <property type="entry name" value="NTP_transf_6"/>
    <property type="match status" value="1"/>
</dbReference>
<name>A0A0R1TBV6_9LACO</name>
<evidence type="ECO:0000313" key="2">
    <source>
        <dbReference type="Proteomes" id="UP000051048"/>
    </source>
</evidence>
<evidence type="ECO:0008006" key="3">
    <source>
        <dbReference type="Google" id="ProtNLM"/>
    </source>
</evidence>
<dbReference type="PATRIC" id="fig|1423740.3.peg.1049"/>
<dbReference type="AlphaFoldDB" id="A0A0R1TBV6"/>
<dbReference type="STRING" id="1423740.FC36_GL000978"/>
<dbReference type="EMBL" id="AZFH01000138">
    <property type="protein sequence ID" value="KRL78790.1"/>
    <property type="molecule type" value="Genomic_DNA"/>
</dbReference>
<comment type="caution">
    <text evidence="1">The sequence shown here is derived from an EMBL/GenBank/DDBJ whole genome shotgun (WGS) entry which is preliminary data.</text>
</comment>
<protein>
    <recommendedName>
        <fullName evidence="3">Nucleotidyltransferase family protein</fullName>
    </recommendedName>
</protein>
<evidence type="ECO:0000313" key="1">
    <source>
        <dbReference type="EMBL" id="KRL78790.1"/>
    </source>
</evidence>
<gene>
    <name evidence="1" type="ORF">FC36_GL000978</name>
</gene>
<accession>A0A0R1TBV6</accession>
<proteinExistence type="predicted"/>
<dbReference type="PANTHER" id="PTHR39166:SF1">
    <property type="entry name" value="BLL1166 PROTEIN"/>
    <property type="match status" value="1"/>
</dbReference>
<dbReference type="RefSeq" id="WP_025020763.1">
    <property type="nucleotide sequence ID" value="NZ_AZFH01000138.1"/>
</dbReference>
<reference evidence="1 2" key="1">
    <citation type="journal article" date="2015" name="Genome Announc.">
        <title>Expanding the biotechnology potential of lactobacilli through comparative genomics of 213 strains and associated genera.</title>
        <authorList>
            <person name="Sun Z."/>
            <person name="Harris H.M."/>
            <person name="McCann A."/>
            <person name="Guo C."/>
            <person name="Argimon S."/>
            <person name="Zhang W."/>
            <person name="Yang X."/>
            <person name="Jeffery I.B."/>
            <person name="Cooney J.C."/>
            <person name="Kagawa T.F."/>
            <person name="Liu W."/>
            <person name="Song Y."/>
            <person name="Salvetti E."/>
            <person name="Wrobel A."/>
            <person name="Rasinkangas P."/>
            <person name="Parkhill J."/>
            <person name="Rea M.C."/>
            <person name="O'Sullivan O."/>
            <person name="Ritari J."/>
            <person name="Douillard F.P."/>
            <person name="Paul Ross R."/>
            <person name="Yang R."/>
            <person name="Briner A.E."/>
            <person name="Felis G.E."/>
            <person name="de Vos W.M."/>
            <person name="Barrangou R."/>
            <person name="Klaenhammer T.R."/>
            <person name="Caufield P.W."/>
            <person name="Cui Y."/>
            <person name="Zhang H."/>
            <person name="O'Toole P.W."/>
        </authorList>
    </citation>
    <scope>NUCLEOTIDE SEQUENCE [LARGE SCALE GENOMIC DNA]</scope>
    <source>
        <strain evidence="1 2">DSM 15833</strain>
    </source>
</reference>
<dbReference type="OrthoDB" id="1901124at2"/>